<name>A0A125BPP2_9BURK</name>
<evidence type="ECO:0000313" key="2">
    <source>
        <dbReference type="Proteomes" id="UP000062317"/>
    </source>
</evidence>
<keyword evidence="2" id="KW-1185">Reference proteome</keyword>
<evidence type="ECO:0000313" key="1">
    <source>
        <dbReference type="EMBL" id="KVV40961.1"/>
    </source>
</evidence>
<comment type="caution">
    <text evidence="1">The sequence shown here is derived from an EMBL/GenBank/DDBJ whole genome shotgun (WGS) entry which is preliminary data.</text>
</comment>
<dbReference type="EMBL" id="LPEQ01000113">
    <property type="protein sequence ID" value="KVV40961.1"/>
    <property type="molecule type" value="Genomic_DNA"/>
</dbReference>
<organism evidence="1 2">
    <name type="scientific">Burkholderia territorii</name>
    <dbReference type="NCBI Taxonomy" id="1503055"/>
    <lineage>
        <taxon>Bacteria</taxon>
        <taxon>Pseudomonadati</taxon>
        <taxon>Pseudomonadota</taxon>
        <taxon>Betaproteobacteria</taxon>
        <taxon>Burkholderiales</taxon>
        <taxon>Burkholderiaceae</taxon>
        <taxon>Burkholderia</taxon>
        <taxon>Burkholderia cepacia complex</taxon>
    </lineage>
</organism>
<protein>
    <submittedName>
        <fullName evidence="1">Uncharacterized protein</fullName>
    </submittedName>
</protein>
<proteinExistence type="predicted"/>
<reference evidence="1 2" key="1">
    <citation type="submission" date="2015-11" db="EMBL/GenBank/DDBJ databases">
        <title>Expanding the genomic diversity of Burkholderia species for the development of highly accurate diagnostics.</title>
        <authorList>
            <person name="Sahl J."/>
            <person name="Keim P."/>
            <person name="Wagner D."/>
        </authorList>
    </citation>
    <scope>NUCLEOTIDE SEQUENCE [LARGE SCALE GENOMIC DNA]</scope>
    <source>
        <strain evidence="1 2">MSMB1301WGS</strain>
    </source>
</reference>
<dbReference type="Proteomes" id="UP000062317">
    <property type="component" value="Unassembled WGS sequence"/>
</dbReference>
<dbReference type="AlphaFoldDB" id="A0A125BPP2"/>
<sequence>MTSKATNKAAEASQEMAYAAYLASFTAEEKLYVVAAAQSWQQDKRGTGFFQSVELNSFEDVIRSLGRGLVHDFILKAQEEAAERSNWKLFEVTAYGFDPRNYKSDDRVFWIRAASEESVKEGIRGTGALFHGEIDSSSDVDFRLPDDLKSMRDRLTAVRVEMPEIGRGSVNWKEIADELYGAVDSLETQVHQMMGMFPDDDGQIQKALDEAGDATSAYRTAKHAGLAPTGKLPKKRIMAAFQPQAWVNDHAMDIDHRTDVDVTDKVLSLPLDTIHRLADDDYDTDDLVDLQALGHNGPFYVEVSKQVCEFFGVAELSDVTEDMLVSARQATVKTPQYQDEEVIGFDKDGRVMQWDGERGLAYNSGESLDEFGLHNLREHELTRVNVTRDTWLAAVSAHAAKHVVTVEVAVPALDAKFASEPTYTAGMRVARMEQAVKAWNVADESDAVCARPDEHALVCILADLRHYCDAHGMDFSQMDRHAYADYLEQRENDRHHGSVSHTQTPRM</sequence>
<accession>A0A125BPP2</accession>
<gene>
    <name evidence="1" type="ORF">WT27_13650</name>
</gene>